<evidence type="ECO:0008006" key="3">
    <source>
        <dbReference type="Google" id="ProtNLM"/>
    </source>
</evidence>
<proteinExistence type="predicted"/>
<reference evidence="1 2" key="1">
    <citation type="submission" date="2011-11" db="EMBL/GenBank/DDBJ databases">
        <title>Whole genome shotgun sequence of Gordonia amarae NBRC 15530.</title>
        <authorList>
            <person name="Takarada H."/>
            <person name="Hosoyama A."/>
            <person name="Tsuchikane K."/>
            <person name="Katsumata H."/>
            <person name="Yamazaki S."/>
            <person name="Fujita N."/>
        </authorList>
    </citation>
    <scope>NUCLEOTIDE SEQUENCE [LARGE SCALE GENOMIC DNA]</scope>
    <source>
        <strain evidence="1 2">NBRC 15530</strain>
    </source>
</reference>
<dbReference type="STRING" id="1075090.GOAMR_25_00400"/>
<organism evidence="1 2">
    <name type="scientific">Gordonia amarae NBRC 15530</name>
    <dbReference type="NCBI Taxonomy" id="1075090"/>
    <lineage>
        <taxon>Bacteria</taxon>
        <taxon>Bacillati</taxon>
        <taxon>Actinomycetota</taxon>
        <taxon>Actinomycetes</taxon>
        <taxon>Mycobacteriales</taxon>
        <taxon>Gordoniaceae</taxon>
        <taxon>Gordonia</taxon>
    </lineage>
</organism>
<dbReference type="PANTHER" id="PTHR38733:SF1">
    <property type="entry name" value="TYPE IV METHYL-DIRECTED RESTRICTION ENZYME ECOKMCRBC"/>
    <property type="match status" value="1"/>
</dbReference>
<keyword evidence="2" id="KW-1185">Reference proteome</keyword>
<sequence>MTSARVHLTTPGRQIVGCKEYAEIPVSPADLLGADGALRVAEGVLNRYVDVDFADGRLRVRARGVSGVFALTDEVSVQVRPRFPLTNLTHMVSVCGYVPTALPAMRTYQATEHWEDWMLDVVTDAFLVAVEEIEERGLLRTYRRRVDGSSYPHGRIEMGATINRYASRGIDHKAVYSWFEKTADNPANRCVRAAAMHLHRAHAARQLVSGARERISRLGNALRLLDEVADDHRRGFLDDALVRGAGELPDARSYYRPALDLAVAALSGHGLDLDADSGSMSVGSLLIKTEDLFEEFVRLSLQRALQNSPGLSVLDGNLEPGRRRLYEKVADEKAVSLPPHSEVSGASPNATPDVLFMDDDGAFPLVADVKYTNVTRHAERSELEQVMTYGVRYRSPVVLTIHPRRHNADGGLVVSGTIGDVVVAQYRVDLAADDLDAEMLAMAQSLEALIAATG</sequence>
<evidence type="ECO:0000313" key="1">
    <source>
        <dbReference type="EMBL" id="GAB05003.1"/>
    </source>
</evidence>
<dbReference type="InterPro" id="IPR019292">
    <property type="entry name" value="McrC"/>
</dbReference>
<evidence type="ECO:0000313" key="2">
    <source>
        <dbReference type="Proteomes" id="UP000006023"/>
    </source>
</evidence>
<accession>G7GN28</accession>
<dbReference type="Pfam" id="PF10117">
    <property type="entry name" value="McrBC"/>
    <property type="match status" value="1"/>
</dbReference>
<name>G7GN28_9ACTN</name>
<gene>
    <name evidence="1" type="ORF">GOAMR_25_00400</name>
</gene>
<dbReference type="PANTHER" id="PTHR38733">
    <property type="entry name" value="PROTEIN MCRC"/>
    <property type="match status" value="1"/>
</dbReference>
<comment type="caution">
    <text evidence="1">The sequence shown here is derived from an EMBL/GenBank/DDBJ whole genome shotgun (WGS) entry which is preliminary data.</text>
</comment>
<dbReference type="eggNOG" id="COG4268">
    <property type="taxonomic scope" value="Bacteria"/>
</dbReference>
<dbReference type="Proteomes" id="UP000006023">
    <property type="component" value="Unassembled WGS sequence"/>
</dbReference>
<dbReference type="AlphaFoldDB" id="G7GN28"/>
<dbReference type="RefSeq" id="WP_005185158.1">
    <property type="nucleotide sequence ID" value="NZ_BAED01000025.1"/>
</dbReference>
<protein>
    <recommendedName>
        <fullName evidence="3">5-methylcytosine-specific restriction enzyme subunit McrC</fullName>
    </recommendedName>
</protein>
<dbReference type="EMBL" id="BAED01000025">
    <property type="protein sequence ID" value="GAB05003.1"/>
    <property type="molecule type" value="Genomic_DNA"/>
</dbReference>